<gene>
    <name evidence="5" type="ORF">TCIL3000_11_4280</name>
</gene>
<dbReference type="SUPFAM" id="SSF48371">
    <property type="entry name" value="ARM repeat"/>
    <property type="match status" value="1"/>
</dbReference>
<comment type="subcellular location">
    <subcellularLocation>
        <location evidence="1">Cytoplasm</location>
    </subcellularLocation>
</comment>
<dbReference type="InterPro" id="IPR011989">
    <property type="entry name" value="ARM-like"/>
</dbReference>
<proteinExistence type="predicted"/>
<dbReference type="EMBL" id="HE575324">
    <property type="protein sequence ID" value="CCC95023.1"/>
    <property type="molecule type" value="Genomic_DNA"/>
</dbReference>
<dbReference type="GO" id="GO:0005829">
    <property type="term" value="C:cytosol"/>
    <property type="evidence" value="ECO:0007669"/>
    <property type="project" value="TreeGrafter"/>
</dbReference>
<evidence type="ECO:0000313" key="5">
    <source>
        <dbReference type="EMBL" id="CCC95023.1"/>
    </source>
</evidence>
<keyword evidence="2" id="KW-0963">Cytoplasm</keyword>
<feature type="region of interest" description="Disordered" evidence="4">
    <location>
        <begin position="1035"/>
        <end position="1093"/>
    </location>
</feature>
<evidence type="ECO:0000256" key="1">
    <source>
        <dbReference type="ARBA" id="ARBA00004496"/>
    </source>
</evidence>
<evidence type="ECO:0000256" key="4">
    <source>
        <dbReference type="SAM" id="MobiDB-lite"/>
    </source>
</evidence>
<dbReference type="PANTHER" id="PTHR10997">
    <property type="entry name" value="IMPORTIN-7, 8, 11"/>
    <property type="match status" value="1"/>
</dbReference>
<dbReference type="Gene3D" id="1.25.10.10">
    <property type="entry name" value="Leucine-rich Repeat Variant"/>
    <property type="match status" value="1"/>
</dbReference>
<dbReference type="AlphaFoldDB" id="G0V053"/>
<sequence>MTSLASEELTAIFTATLSADKVVRNQAESTLTDLSADPNFVPHLIKFSCHDLHNAGVAAQNAQHAAAIRVRNVLSNSNWNDNQYFTEEVKVAVRECIVPLQCSSHVPDAVRRQLLAATQDIISYDYPDRWPTLMLQPMTILQGCINILSSGGDSPSTPLYTTAVTQLRAVLGVFLACCKHHDNPINVDAEAVDGFADVAVPLFTPLVELLGRLWTQETFGQSQGSDACTFEISPQHTVLSECLHIVFKCLYTLTSSRWPRFLCKIPEMERFCRICVVQPLGAVHDTLLPLYRQRMSIGIDDIDGREGELFAETNESPVWRFLKWLMKLSLQLVQDLMFPKRCETRVRNAAKYFCSHILPCIVQQSFQLVRWHATPRHVTSKAYIIGLEIITAAVEHRATYSDIVAPNTEELLTQLLFPRFAFSLADEELWSANPVEYVRRQADPAGDLYSARIVSANLMLALTASTHSFSDTTTMAHFMQFILQQLSTYSSGAACGDAAATRVVDASLFAIFQFAGVLDVAEFGSDKIEWLLMEYVVPATTYPAGVLRARGVLVLSAYSRKVKWSSPQAYQRVVGAVLPLLQDADVPVRIQACTVLAPLICHPSALEVVTPCIAEVIQHYFTAMRVMDNESVVRTLRKTIAYYRGTLSQWALELVDMLVQCFEGLYGRTASTEHADAVLDSLDAEAGKKRSKAFSLSEGDVTDTIMAADEVLDTLITVVRSLPQEQGTSTVVDPASNLLLRIQHRIAPILYSVLAQESGSSFGFMDAALMLLTTTLSKSTSISPGTWTLLLCLHRLISLGSADYFSQMLPPLDNFVCVAPQLFLSTPMSELCEVPTFAAGFAHLTPAQVVSVMCDAVLSGGSDLRLCELAAVPKIYDSLLQNLWAVKRKEECASRVSVANGLAQYVTQTAVRVLGDEMCRKKPRSAFVVLFVNSIFSAILADTELTVSSLHSAGALTPLIENYIGLVRRKEVSNMLRSYDRRLFVLAVTSLTEIALTLDSQLSACVGELLCGIFQSSVLMDYSVAESTMIMQEVEKRKSGEIDEDEWSDGFDDDDDDSALVCGEDEEDDDESDVSEEGYGDSDNSSNDGSPLQKDEHLKSLLMAAAAARGDAVGDDGEDDDDAHLFDEGDFVSPIDVCNPWMLLLDAVNHIVSSDQAPNPLFQTMKNSAVQQQLLRIHKVSDMMVELMALREASTRKG</sequence>
<name>G0V053_TRYCI</name>
<reference evidence="5" key="1">
    <citation type="journal article" date="2012" name="Proc. Natl. Acad. Sci. U.S.A.">
        <title>Antigenic diversity is generated by distinct evolutionary mechanisms in African trypanosome species.</title>
        <authorList>
            <person name="Jackson A.P."/>
            <person name="Berry A."/>
            <person name="Aslett M."/>
            <person name="Allison H.C."/>
            <person name="Burton P."/>
            <person name="Vavrova-Anderson J."/>
            <person name="Brown R."/>
            <person name="Browne H."/>
            <person name="Corton N."/>
            <person name="Hauser H."/>
            <person name="Gamble J."/>
            <person name="Gilderthorp R."/>
            <person name="Marcello L."/>
            <person name="McQuillan J."/>
            <person name="Otto T.D."/>
            <person name="Quail M.A."/>
            <person name="Sanders M.J."/>
            <person name="van Tonder A."/>
            <person name="Ginger M.L."/>
            <person name="Field M.C."/>
            <person name="Barry J.D."/>
            <person name="Hertz-Fowler C."/>
            <person name="Berriman M."/>
        </authorList>
    </citation>
    <scope>NUCLEOTIDE SEQUENCE</scope>
    <source>
        <strain evidence="5">IL3000</strain>
    </source>
</reference>
<dbReference type="InterPro" id="IPR016024">
    <property type="entry name" value="ARM-type_fold"/>
</dbReference>
<protein>
    <recommendedName>
        <fullName evidence="6">Importin N-terminal domain-containing protein</fullName>
    </recommendedName>
</protein>
<keyword evidence="3" id="KW-0813">Transport</keyword>
<dbReference type="GO" id="GO:0006606">
    <property type="term" value="P:protein import into nucleus"/>
    <property type="evidence" value="ECO:0007669"/>
    <property type="project" value="TreeGrafter"/>
</dbReference>
<evidence type="ECO:0000256" key="3">
    <source>
        <dbReference type="ARBA" id="ARBA00022927"/>
    </source>
</evidence>
<dbReference type="VEuPathDB" id="TriTrypDB:TcIL3000.11.4280"/>
<feature type="compositionally biased region" description="Acidic residues" evidence="4">
    <location>
        <begin position="1042"/>
        <end position="1080"/>
    </location>
</feature>
<evidence type="ECO:0008006" key="6">
    <source>
        <dbReference type="Google" id="ProtNLM"/>
    </source>
</evidence>
<evidence type="ECO:0000256" key="2">
    <source>
        <dbReference type="ARBA" id="ARBA00022490"/>
    </source>
</evidence>
<feature type="compositionally biased region" description="Low complexity" evidence="4">
    <location>
        <begin position="1081"/>
        <end position="1090"/>
    </location>
</feature>
<dbReference type="PANTHER" id="PTHR10997:SF18">
    <property type="entry name" value="D-IMPORTIN 7_RANBP7"/>
    <property type="match status" value="1"/>
</dbReference>
<keyword evidence="3" id="KW-0653">Protein transport</keyword>
<accession>G0V053</accession>
<dbReference type="GO" id="GO:0005635">
    <property type="term" value="C:nuclear envelope"/>
    <property type="evidence" value="ECO:0007669"/>
    <property type="project" value="TreeGrafter"/>
</dbReference>
<organism evidence="5">
    <name type="scientific">Trypanosoma congolense (strain IL3000)</name>
    <dbReference type="NCBI Taxonomy" id="1068625"/>
    <lineage>
        <taxon>Eukaryota</taxon>
        <taxon>Discoba</taxon>
        <taxon>Euglenozoa</taxon>
        <taxon>Kinetoplastea</taxon>
        <taxon>Metakinetoplastina</taxon>
        <taxon>Trypanosomatida</taxon>
        <taxon>Trypanosomatidae</taxon>
        <taxon>Trypanosoma</taxon>
        <taxon>Nannomonas</taxon>
    </lineage>
</organism>